<feature type="compositionally biased region" description="Basic and acidic residues" evidence="1">
    <location>
        <begin position="98"/>
        <end position="112"/>
    </location>
</feature>
<gene>
    <name evidence="2" type="ORF">TTHERM_00118590</name>
</gene>
<protein>
    <submittedName>
        <fullName evidence="2">Uncharacterized protein</fullName>
    </submittedName>
</protein>
<feature type="compositionally biased region" description="Polar residues" evidence="1">
    <location>
        <begin position="47"/>
        <end position="74"/>
    </location>
</feature>
<keyword evidence="3" id="KW-1185">Reference proteome</keyword>
<evidence type="ECO:0000313" key="2">
    <source>
        <dbReference type="EMBL" id="EAR90514.3"/>
    </source>
</evidence>
<dbReference type="InParanoid" id="Q22Z07"/>
<dbReference type="AlphaFoldDB" id="Q22Z07"/>
<feature type="compositionally biased region" description="Basic and acidic residues" evidence="1">
    <location>
        <begin position="31"/>
        <end position="42"/>
    </location>
</feature>
<dbReference type="EMBL" id="GG662798">
    <property type="protein sequence ID" value="EAR90514.3"/>
    <property type="molecule type" value="Genomic_DNA"/>
</dbReference>
<dbReference type="RefSeq" id="XP_001010759.3">
    <property type="nucleotide sequence ID" value="XM_001010759.3"/>
</dbReference>
<dbReference type="OrthoDB" id="313312at2759"/>
<evidence type="ECO:0000256" key="1">
    <source>
        <dbReference type="SAM" id="MobiDB-lite"/>
    </source>
</evidence>
<name>Q22Z07_TETTS</name>
<dbReference type="KEGG" id="tet:TTHERM_00118590"/>
<feature type="compositionally biased region" description="Basic and acidic residues" evidence="1">
    <location>
        <begin position="75"/>
        <end position="90"/>
    </location>
</feature>
<dbReference type="HOGENOM" id="CLU_913622_0_0_1"/>
<feature type="region of interest" description="Disordered" evidence="1">
    <location>
        <begin position="1"/>
        <end position="168"/>
    </location>
</feature>
<evidence type="ECO:0000313" key="3">
    <source>
        <dbReference type="Proteomes" id="UP000009168"/>
    </source>
</evidence>
<dbReference type="Proteomes" id="UP000009168">
    <property type="component" value="Unassembled WGS sequence"/>
</dbReference>
<feature type="compositionally biased region" description="Low complexity" evidence="1">
    <location>
        <begin position="132"/>
        <end position="160"/>
    </location>
</feature>
<organism evidence="2 3">
    <name type="scientific">Tetrahymena thermophila (strain SB210)</name>
    <dbReference type="NCBI Taxonomy" id="312017"/>
    <lineage>
        <taxon>Eukaryota</taxon>
        <taxon>Sar</taxon>
        <taxon>Alveolata</taxon>
        <taxon>Ciliophora</taxon>
        <taxon>Intramacronucleata</taxon>
        <taxon>Oligohymenophorea</taxon>
        <taxon>Hymenostomatida</taxon>
        <taxon>Tetrahymenina</taxon>
        <taxon>Tetrahymenidae</taxon>
        <taxon>Tetrahymena</taxon>
    </lineage>
</organism>
<dbReference type="eggNOG" id="ENOG502S1SA">
    <property type="taxonomic scope" value="Eukaryota"/>
</dbReference>
<proteinExistence type="predicted"/>
<dbReference type="GeneID" id="7845712"/>
<accession>Q22Z07</accession>
<reference evidence="3" key="1">
    <citation type="journal article" date="2006" name="PLoS Biol.">
        <title>Macronuclear genome sequence of the ciliate Tetrahymena thermophila, a model eukaryote.</title>
        <authorList>
            <person name="Eisen J.A."/>
            <person name="Coyne R.S."/>
            <person name="Wu M."/>
            <person name="Wu D."/>
            <person name="Thiagarajan M."/>
            <person name="Wortman J.R."/>
            <person name="Badger J.H."/>
            <person name="Ren Q."/>
            <person name="Amedeo P."/>
            <person name="Jones K.M."/>
            <person name="Tallon L.J."/>
            <person name="Delcher A.L."/>
            <person name="Salzberg S.L."/>
            <person name="Silva J.C."/>
            <person name="Haas B.J."/>
            <person name="Majoros W.H."/>
            <person name="Farzad M."/>
            <person name="Carlton J.M."/>
            <person name="Smith R.K. Jr."/>
            <person name="Garg J."/>
            <person name="Pearlman R.E."/>
            <person name="Karrer K.M."/>
            <person name="Sun L."/>
            <person name="Manning G."/>
            <person name="Elde N.C."/>
            <person name="Turkewitz A.P."/>
            <person name="Asai D.J."/>
            <person name="Wilkes D.E."/>
            <person name="Wang Y."/>
            <person name="Cai H."/>
            <person name="Collins K."/>
            <person name="Stewart B.A."/>
            <person name="Lee S.R."/>
            <person name="Wilamowska K."/>
            <person name="Weinberg Z."/>
            <person name="Ruzzo W.L."/>
            <person name="Wloga D."/>
            <person name="Gaertig J."/>
            <person name="Frankel J."/>
            <person name="Tsao C.-C."/>
            <person name="Gorovsky M.A."/>
            <person name="Keeling P.J."/>
            <person name="Waller R.F."/>
            <person name="Patron N.J."/>
            <person name="Cherry J.M."/>
            <person name="Stover N.A."/>
            <person name="Krieger C.J."/>
            <person name="del Toro C."/>
            <person name="Ryder H.F."/>
            <person name="Williamson S.C."/>
            <person name="Barbeau R.A."/>
            <person name="Hamilton E.P."/>
            <person name="Orias E."/>
        </authorList>
    </citation>
    <scope>NUCLEOTIDE SEQUENCE [LARGE SCALE GENOMIC DNA]</scope>
    <source>
        <strain evidence="3">SB210</strain>
    </source>
</reference>
<sequence length="309" mass="35816">MDTQQSTSNRRKKLVIDDDEDDEPQTIAPKQPEKKEQPKESAEVSAPQPNKNLKQENGNGKSVQNNQQAKNNSDLNKKVQEKVQRKDQEKIQNSSQKMEIESDGHASDRDLFIADDSNSQDIQEIRNKYGWKPKQAPQSAPKQSKPSSSSSSGQKSTSSSRNREEPVRKGKDTIVYEILKRWWYALPDWPPANYNYSSALEQNKLRVINKQKFRIEPDLDERGFLKVYEILGFQGMYKDANNKLYDLRPQEGKPSYNNLSRKNESELLSLLKTCYQNQIEQLEMSQVVDQNLLDILKKQLEKIKQRVRD</sequence>